<dbReference type="PROSITE" id="PS50995">
    <property type="entry name" value="HTH_MARR_2"/>
    <property type="match status" value="1"/>
</dbReference>
<dbReference type="InterPro" id="IPR036388">
    <property type="entry name" value="WH-like_DNA-bd_sf"/>
</dbReference>
<dbReference type="SMART" id="SM00347">
    <property type="entry name" value="HTH_MARR"/>
    <property type="match status" value="1"/>
</dbReference>
<dbReference type="PANTHER" id="PTHR33164:SF104">
    <property type="entry name" value="TRANSCRIPTIONAL REGULATORY PROTEIN"/>
    <property type="match status" value="1"/>
</dbReference>
<dbReference type="GO" id="GO:0006950">
    <property type="term" value="P:response to stress"/>
    <property type="evidence" value="ECO:0007669"/>
    <property type="project" value="TreeGrafter"/>
</dbReference>
<gene>
    <name evidence="2" type="ordered locus">CMS2975</name>
</gene>
<dbReference type="InterPro" id="IPR039422">
    <property type="entry name" value="MarR/SlyA-like"/>
</dbReference>
<dbReference type="Pfam" id="PF12802">
    <property type="entry name" value="MarR_2"/>
    <property type="match status" value="1"/>
</dbReference>
<dbReference type="AlphaFoldDB" id="B0RCV5"/>
<name>B0RCV5_CLASE</name>
<reference evidence="2 3" key="1">
    <citation type="journal article" date="2008" name="J. Bacteriol.">
        <title>Genome of the actinomycete plant pathogen Clavibacter michiganensis subsp. sepedonicus suggests recent niche adaptation.</title>
        <authorList>
            <person name="Bentley S.D."/>
            <person name="Corton C."/>
            <person name="Brown S.E."/>
            <person name="Barron A."/>
            <person name="Clark L."/>
            <person name="Doggett J."/>
            <person name="Harris B."/>
            <person name="Ormond D."/>
            <person name="Quail M.A."/>
            <person name="May G."/>
            <person name="Francis D."/>
            <person name="Knudson D."/>
            <person name="Parkhill J."/>
            <person name="Ishimaru C.A."/>
        </authorList>
    </citation>
    <scope>NUCLEOTIDE SEQUENCE [LARGE SCALE GENOMIC DNA]</scope>
    <source>
        <strain evidence="3">ATCC 33113 / DSM 20744 / JCM 9667 / LMG 2889 / ICMP 2535 / C-1</strain>
    </source>
</reference>
<dbReference type="HOGENOM" id="CLU_083287_27_5_11"/>
<dbReference type="PANTHER" id="PTHR33164">
    <property type="entry name" value="TRANSCRIPTIONAL REGULATOR, MARR FAMILY"/>
    <property type="match status" value="1"/>
</dbReference>
<dbReference type="InterPro" id="IPR036390">
    <property type="entry name" value="WH_DNA-bd_sf"/>
</dbReference>
<dbReference type="InterPro" id="IPR000835">
    <property type="entry name" value="HTH_MarR-typ"/>
</dbReference>
<evidence type="ECO:0000259" key="1">
    <source>
        <dbReference type="PROSITE" id="PS50995"/>
    </source>
</evidence>
<dbReference type="Proteomes" id="UP000001318">
    <property type="component" value="Chromosome"/>
</dbReference>
<dbReference type="EMBL" id="AM849034">
    <property type="protein sequence ID" value="CAQ03046.1"/>
    <property type="molecule type" value="Genomic_DNA"/>
</dbReference>
<dbReference type="Gene3D" id="1.10.10.10">
    <property type="entry name" value="Winged helix-like DNA-binding domain superfamily/Winged helix DNA-binding domain"/>
    <property type="match status" value="1"/>
</dbReference>
<protein>
    <submittedName>
        <fullName evidence="2">MarR-family transcriptional regulator</fullName>
    </submittedName>
</protein>
<proteinExistence type="predicted"/>
<dbReference type="STRING" id="31964.CMS2975"/>
<feature type="domain" description="HTH marR-type" evidence="1">
    <location>
        <begin position="33"/>
        <end position="167"/>
    </location>
</feature>
<evidence type="ECO:0000313" key="2">
    <source>
        <dbReference type="EMBL" id="CAQ03046.1"/>
    </source>
</evidence>
<dbReference type="KEGG" id="cms:CMS2975"/>
<accession>B0RCV5</accession>
<sequence length="177" mass="19644">MDATVGVPMKDDDDVDLVIDAWGAAMPDVDFAPLDVVSRLRRLLPQMQRIREGAFAAEGLTTSEFEFLSVLRQQGDAGLTRAGLAERLGTDTGSLVHRVNRLTARSFITREEDPAGGRSRLVVLTPFGIERVDRAMRRLVADEDEVLADLSREQIATLIDSLRVIARTTERVRARRS</sequence>
<evidence type="ECO:0000313" key="3">
    <source>
        <dbReference type="Proteomes" id="UP000001318"/>
    </source>
</evidence>
<organism evidence="2 3">
    <name type="scientific">Clavibacter sepedonicus</name>
    <name type="common">Clavibacter michiganensis subsp. sepedonicus</name>
    <dbReference type="NCBI Taxonomy" id="31964"/>
    <lineage>
        <taxon>Bacteria</taxon>
        <taxon>Bacillati</taxon>
        <taxon>Actinomycetota</taxon>
        <taxon>Actinomycetes</taxon>
        <taxon>Micrococcales</taxon>
        <taxon>Microbacteriaceae</taxon>
        <taxon>Clavibacter</taxon>
    </lineage>
</organism>
<dbReference type="eggNOG" id="COG1846">
    <property type="taxonomic scope" value="Bacteria"/>
</dbReference>
<dbReference type="SUPFAM" id="SSF46785">
    <property type="entry name" value="Winged helix' DNA-binding domain"/>
    <property type="match status" value="1"/>
</dbReference>
<keyword evidence="3" id="KW-1185">Reference proteome</keyword>
<dbReference type="GO" id="GO:0003700">
    <property type="term" value="F:DNA-binding transcription factor activity"/>
    <property type="evidence" value="ECO:0007669"/>
    <property type="project" value="InterPro"/>
</dbReference>